<dbReference type="Pfam" id="PF00589">
    <property type="entry name" value="Phage_integrase"/>
    <property type="match status" value="1"/>
</dbReference>
<feature type="non-terminal residue" evidence="3">
    <location>
        <position position="1"/>
    </location>
</feature>
<gene>
    <name evidence="3" type="ORF">Q604_UNBC15544G0001</name>
</gene>
<evidence type="ECO:0000256" key="1">
    <source>
        <dbReference type="ARBA" id="ARBA00023172"/>
    </source>
</evidence>
<dbReference type="EMBL" id="AZMM01015544">
    <property type="protein sequence ID" value="ETJ29933.1"/>
    <property type="molecule type" value="Genomic_DNA"/>
</dbReference>
<reference evidence="3" key="1">
    <citation type="submission" date="2013-12" db="EMBL/GenBank/DDBJ databases">
        <title>A Varibaculum cambriense genome reconstructed from a premature infant gut community with otherwise low bacterial novelty that shifts toward anaerobic metabolism during the third week of life.</title>
        <authorList>
            <person name="Brown C.T."/>
            <person name="Sharon I."/>
            <person name="Thomas B.C."/>
            <person name="Castelle C.J."/>
            <person name="Morowitz M.J."/>
            <person name="Banfield J.F."/>
        </authorList>
    </citation>
    <scope>NUCLEOTIDE SEQUENCE</scope>
</reference>
<organism evidence="3">
    <name type="scientific">human gut metagenome</name>
    <dbReference type="NCBI Taxonomy" id="408170"/>
    <lineage>
        <taxon>unclassified sequences</taxon>
        <taxon>metagenomes</taxon>
        <taxon>organismal metagenomes</taxon>
    </lineage>
</organism>
<proteinExistence type="predicted"/>
<sequence>VKSACLDKHYSAHKLRHTCATLLYKAGADIRSIQTLLGHESVATTQIYTHVDVDQIRDIADLVVAVN</sequence>
<feature type="non-terminal residue" evidence="3">
    <location>
        <position position="67"/>
    </location>
</feature>
<evidence type="ECO:0000313" key="3">
    <source>
        <dbReference type="EMBL" id="ETJ29933.1"/>
    </source>
</evidence>
<feature type="domain" description="Tyr recombinase" evidence="2">
    <location>
        <begin position="1"/>
        <end position="61"/>
    </location>
</feature>
<evidence type="ECO:0000259" key="2">
    <source>
        <dbReference type="PROSITE" id="PS51898"/>
    </source>
</evidence>
<dbReference type="AlphaFoldDB" id="W1XHX2"/>
<dbReference type="GO" id="GO:0003677">
    <property type="term" value="F:DNA binding"/>
    <property type="evidence" value="ECO:0007669"/>
    <property type="project" value="InterPro"/>
</dbReference>
<dbReference type="PROSITE" id="PS51898">
    <property type="entry name" value="TYR_RECOMBINASE"/>
    <property type="match status" value="1"/>
</dbReference>
<dbReference type="InterPro" id="IPR002104">
    <property type="entry name" value="Integrase_catalytic"/>
</dbReference>
<protein>
    <submittedName>
        <fullName evidence="3">Tyrosine recombinase xerC</fullName>
    </submittedName>
</protein>
<name>W1XHX2_9ZZZZ</name>
<dbReference type="SUPFAM" id="SSF56349">
    <property type="entry name" value="DNA breaking-rejoining enzymes"/>
    <property type="match status" value="1"/>
</dbReference>
<dbReference type="InterPro" id="IPR011010">
    <property type="entry name" value="DNA_brk_join_enz"/>
</dbReference>
<comment type="caution">
    <text evidence="3">The sequence shown here is derived from an EMBL/GenBank/DDBJ whole genome shotgun (WGS) entry which is preliminary data.</text>
</comment>
<dbReference type="Gene3D" id="1.10.443.10">
    <property type="entry name" value="Intergrase catalytic core"/>
    <property type="match status" value="1"/>
</dbReference>
<accession>W1XHX2</accession>
<keyword evidence="1" id="KW-0233">DNA recombination</keyword>
<dbReference type="InterPro" id="IPR013762">
    <property type="entry name" value="Integrase-like_cat_sf"/>
</dbReference>
<dbReference type="GO" id="GO:0006310">
    <property type="term" value="P:DNA recombination"/>
    <property type="evidence" value="ECO:0007669"/>
    <property type="project" value="UniProtKB-KW"/>
</dbReference>
<dbReference type="GO" id="GO:0015074">
    <property type="term" value="P:DNA integration"/>
    <property type="evidence" value="ECO:0007669"/>
    <property type="project" value="InterPro"/>
</dbReference>